<sequence>MLAAQDTTSLNYSTHRRTEGLGPINTRADGAQGLKLHDTLAFTPEGRVLGILDAERWAREDTAAGTKSPRGEGIEGTEALRWLTSHTQASRIQALIPGTRVVSVADREADILELFARGRQHPHAADFLVRANRSRQRRVVVGEDAPLLWGHLEAQPVVAEQTLKTPGKGGRKARLTTLSVCHAPVTLAPPKGYRGPALSLWAVHALETDPPAEGRLTLPVDERKGARLDDECGIDR</sequence>
<dbReference type="PATRIC" id="fig|1255043.3.peg.326"/>
<dbReference type="SUPFAM" id="SSF53098">
    <property type="entry name" value="Ribonuclease H-like"/>
    <property type="match status" value="1"/>
</dbReference>
<dbReference type="Gene3D" id="3.90.350.10">
    <property type="entry name" value="Transposase Inhibitor Protein From Tn5, Chain A, domain 1"/>
    <property type="match status" value="1"/>
</dbReference>
<dbReference type="HOGENOM" id="CLU_1174999_0_0_6"/>
<dbReference type="STRING" id="1255043.TVNIR_0325"/>
<dbReference type="PANTHER" id="PTHR37319">
    <property type="entry name" value="TRANSPOSASE"/>
    <property type="match status" value="1"/>
</dbReference>
<dbReference type="eggNOG" id="COG3385">
    <property type="taxonomic scope" value="Bacteria"/>
</dbReference>
<dbReference type="OrthoDB" id="5647367at2"/>
<dbReference type="EMBL" id="CP003989">
    <property type="protein sequence ID" value="AGA32034.1"/>
    <property type="molecule type" value="Genomic_DNA"/>
</dbReference>
<dbReference type="PANTHER" id="PTHR37319:SF1">
    <property type="entry name" value="TRANSPOSASE TN5 DIMERISATION DOMAIN-CONTAINING PROTEIN"/>
    <property type="match status" value="1"/>
</dbReference>
<dbReference type="RefSeq" id="WP_015257189.1">
    <property type="nucleotide sequence ID" value="NC_019902.2"/>
</dbReference>
<accession>L0DR28</accession>
<feature type="region of interest" description="Disordered" evidence="1">
    <location>
        <begin position="1"/>
        <end position="27"/>
    </location>
</feature>
<name>L0DR28_THIND</name>
<keyword evidence="3" id="KW-1185">Reference proteome</keyword>
<dbReference type="AlphaFoldDB" id="L0DR28"/>
<feature type="compositionally biased region" description="Polar residues" evidence="1">
    <location>
        <begin position="1"/>
        <end position="13"/>
    </location>
</feature>
<reference evidence="2" key="1">
    <citation type="submission" date="2015-12" db="EMBL/GenBank/DDBJ databases">
        <authorList>
            <person name="Tikhonova T.V."/>
            <person name="Pavlov A.R."/>
            <person name="Beletsky A.V."/>
            <person name="Mardanov A.V."/>
            <person name="Sorokin D.Y."/>
            <person name="Ravin N.V."/>
            <person name="Popov V.O."/>
        </authorList>
    </citation>
    <scope>NUCLEOTIDE SEQUENCE</scope>
    <source>
        <strain evidence="2">DSM 14787</strain>
    </source>
</reference>
<organism evidence="2 3">
    <name type="scientific">Thioalkalivibrio nitratireducens (strain DSM 14787 / UNIQEM 213 / ALEN2)</name>
    <dbReference type="NCBI Taxonomy" id="1255043"/>
    <lineage>
        <taxon>Bacteria</taxon>
        <taxon>Pseudomonadati</taxon>
        <taxon>Pseudomonadota</taxon>
        <taxon>Gammaproteobacteria</taxon>
        <taxon>Chromatiales</taxon>
        <taxon>Ectothiorhodospiraceae</taxon>
        <taxon>Thioalkalivibrio</taxon>
    </lineage>
</organism>
<protein>
    <submittedName>
        <fullName evidence="2">Uncharacterized protein</fullName>
    </submittedName>
</protein>
<dbReference type="KEGG" id="tni:TVNIR_0325"/>
<dbReference type="Proteomes" id="UP000010809">
    <property type="component" value="Chromosome"/>
</dbReference>
<dbReference type="InterPro" id="IPR047768">
    <property type="entry name" value="Tn5p-like"/>
</dbReference>
<evidence type="ECO:0000313" key="2">
    <source>
        <dbReference type="EMBL" id="AGA32034.1"/>
    </source>
</evidence>
<gene>
    <name evidence="2" type="ordered locus">TVNIR_0325</name>
</gene>
<proteinExistence type="predicted"/>
<evidence type="ECO:0000256" key="1">
    <source>
        <dbReference type="SAM" id="MobiDB-lite"/>
    </source>
</evidence>
<dbReference type="InterPro" id="IPR012337">
    <property type="entry name" value="RNaseH-like_sf"/>
</dbReference>
<evidence type="ECO:0000313" key="3">
    <source>
        <dbReference type="Proteomes" id="UP000010809"/>
    </source>
</evidence>